<dbReference type="InterPro" id="IPR056798">
    <property type="entry name" value="ADH_Fe_C"/>
</dbReference>
<sequence>MQNFTYTGHSARIVFGSGTLQQVREEVERLGHGRALLLTSPDLADFGDRVEKALGALCAGRFDGAVMHTPVEVTREALAVFEKVDADCVVAVGGGSTTGLAKALAVRTGADQVILPTTYAGSEVTPVLGETDAGVKTTRSSPDILPETVIYDVELSRGLPMSMTVTSAFNAMAHAVEALYAPDRNPLVDGLALDSVRRLARGLRRLSETSTDAADPEARADLLHGAWLAGACLAAVGMGLHHKLCHTLGGSFDLPHSPTHAVVLPHAMAYNAPAAPDVMREIAGALDTVDAPRAVFDLLTASGGPTSLRELGLAEDQLQRAAELATASPYPNPRPVTQDGIEGLLRDAWAGVRPAGTAGGPPDLSWLTAEVVASFDKTPNPRLKQLLTDLVPRLHAFAVDNDLSQQEWQYAIDFLTRAGHLCSDTRQEFVLLSDTLGVSSVVDMLTNSRSPQTTPSAVLGPFYVEGPPELEQDTDISQDLPGTPLYVDVDVLDTQGRPVANAVVDVWQSNEDGYYDVQLPDLEGPVLRGRLRTDAEGRLRFWSILPCEYPIPDDGPVGDMLKATGRHPYRAPHLHFMINAEGHQQLITQLFVSGGRYLDSDAVFGVKDDLIVEFVPRTGSAPDGREISGEWRELRFTFRIAPVTLTTAE</sequence>
<reference evidence="11" key="1">
    <citation type="submission" date="2022-10" db="EMBL/GenBank/DDBJ databases">
        <authorList>
            <person name="Mo P."/>
        </authorList>
    </citation>
    <scope>NUCLEOTIDE SEQUENCE</scope>
    <source>
        <strain evidence="11">HUAS 13-4</strain>
    </source>
</reference>
<comment type="similarity">
    <text evidence="2">Belongs to the intradiol ring-cleavage dioxygenase family.</text>
</comment>
<proteinExistence type="inferred from homology"/>
<evidence type="ECO:0000256" key="1">
    <source>
        <dbReference type="ARBA" id="ARBA00001965"/>
    </source>
</evidence>
<dbReference type="Gene3D" id="2.60.130.10">
    <property type="entry name" value="Aromatic compound dioxygenase"/>
    <property type="match status" value="1"/>
</dbReference>
<keyword evidence="4" id="KW-0223">Dioxygenase</keyword>
<keyword evidence="3" id="KW-0479">Metal-binding</keyword>
<evidence type="ECO:0000313" key="12">
    <source>
        <dbReference type="Proteomes" id="UP001061298"/>
    </source>
</evidence>
<accession>A0ABY6EG55</accession>
<dbReference type="Pfam" id="PF25137">
    <property type="entry name" value="ADH_Fe_C"/>
    <property type="match status" value="1"/>
</dbReference>
<dbReference type="SUPFAM" id="SSF56796">
    <property type="entry name" value="Dehydroquinate synthase-like"/>
    <property type="match status" value="1"/>
</dbReference>
<dbReference type="Gene3D" id="1.20.1090.10">
    <property type="entry name" value="Dehydroquinate synthase-like - alpha domain"/>
    <property type="match status" value="1"/>
</dbReference>
<comment type="cofactor">
    <cofactor evidence="1">
        <name>Fe(3+)</name>
        <dbReference type="ChEBI" id="CHEBI:29034"/>
    </cofactor>
</comment>
<keyword evidence="6" id="KW-0408">Iron</keyword>
<dbReference type="InterPro" id="IPR001670">
    <property type="entry name" value="ADH_Fe/GldA"/>
</dbReference>
<protein>
    <submittedName>
        <fullName evidence="11">Maleylacetate reductase and hydroxyquinol 1,2-dioxygenase domain-containing protein</fullName>
    </submittedName>
</protein>
<dbReference type="SUPFAM" id="SSF49482">
    <property type="entry name" value="Aromatic compound dioxygenase"/>
    <property type="match status" value="1"/>
</dbReference>
<keyword evidence="12" id="KW-1185">Reference proteome</keyword>
<evidence type="ECO:0000256" key="6">
    <source>
        <dbReference type="ARBA" id="ARBA00023004"/>
    </source>
</evidence>
<dbReference type="InterPro" id="IPR034786">
    <property type="entry name" value="MAR"/>
</dbReference>
<dbReference type="Proteomes" id="UP001061298">
    <property type="component" value="Chromosome"/>
</dbReference>
<evidence type="ECO:0000256" key="2">
    <source>
        <dbReference type="ARBA" id="ARBA00007825"/>
    </source>
</evidence>
<dbReference type="Pfam" id="PF00465">
    <property type="entry name" value="Fe-ADH"/>
    <property type="match status" value="1"/>
</dbReference>
<evidence type="ECO:0000259" key="10">
    <source>
        <dbReference type="Pfam" id="PF25137"/>
    </source>
</evidence>
<dbReference type="InterPro" id="IPR007535">
    <property type="entry name" value="Catechol_dOase_N"/>
</dbReference>
<evidence type="ECO:0000259" key="9">
    <source>
        <dbReference type="Pfam" id="PF04444"/>
    </source>
</evidence>
<evidence type="ECO:0000256" key="3">
    <source>
        <dbReference type="ARBA" id="ARBA00022723"/>
    </source>
</evidence>
<feature type="domain" description="Intradiol ring-cleavage dioxygenases" evidence="8">
    <location>
        <begin position="460"/>
        <end position="621"/>
    </location>
</feature>
<keyword evidence="5" id="KW-0560">Oxidoreductase</keyword>
<dbReference type="InterPro" id="IPR050770">
    <property type="entry name" value="Intradiol_RC_Dioxygenase"/>
</dbReference>
<gene>
    <name evidence="11" type="ORF">N8I84_40535</name>
</gene>
<feature type="domain" description="Fe-containing alcohol dehydrogenase-like C-terminal" evidence="10">
    <location>
        <begin position="164"/>
        <end position="349"/>
    </location>
</feature>
<dbReference type="RefSeq" id="WP_263234512.1">
    <property type="nucleotide sequence ID" value="NZ_CP106793.1"/>
</dbReference>
<dbReference type="InterPro" id="IPR015889">
    <property type="entry name" value="Intradiol_dOase_core"/>
</dbReference>
<name>A0ABY6EG55_9ACTN</name>
<dbReference type="Gene3D" id="3.40.50.1970">
    <property type="match status" value="1"/>
</dbReference>
<dbReference type="EMBL" id="CP106793">
    <property type="protein sequence ID" value="UXY24261.1"/>
    <property type="molecule type" value="Genomic_DNA"/>
</dbReference>
<evidence type="ECO:0000259" key="7">
    <source>
        <dbReference type="Pfam" id="PF00465"/>
    </source>
</evidence>
<dbReference type="Pfam" id="PF04444">
    <property type="entry name" value="Dioxygenase_N"/>
    <property type="match status" value="1"/>
</dbReference>
<evidence type="ECO:0000313" key="11">
    <source>
        <dbReference type="EMBL" id="UXY24261.1"/>
    </source>
</evidence>
<evidence type="ECO:0000256" key="5">
    <source>
        <dbReference type="ARBA" id="ARBA00023002"/>
    </source>
</evidence>
<evidence type="ECO:0000259" key="8">
    <source>
        <dbReference type="Pfam" id="PF00775"/>
    </source>
</evidence>
<evidence type="ECO:0000256" key="4">
    <source>
        <dbReference type="ARBA" id="ARBA00022964"/>
    </source>
</evidence>
<feature type="domain" description="Catechol dioxygenase N-terminal" evidence="9">
    <location>
        <begin position="380"/>
        <end position="452"/>
    </location>
</feature>
<organism evidence="11 12">
    <name type="scientific">Streptomyces cynarae</name>
    <dbReference type="NCBI Taxonomy" id="2981134"/>
    <lineage>
        <taxon>Bacteria</taxon>
        <taxon>Bacillati</taxon>
        <taxon>Actinomycetota</taxon>
        <taxon>Actinomycetes</taxon>
        <taxon>Kitasatosporales</taxon>
        <taxon>Streptomycetaceae</taxon>
        <taxon>Streptomyces</taxon>
    </lineage>
</organism>
<dbReference type="PANTHER" id="PTHR33711:SF7">
    <property type="entry name" value="INTRADIOL RING-CLEAVAGE DIOXYGENASES DOMAIN-CONTAINING PROTEIN-RELATED"/>
    <property type="match status" value="1"/>
</dbReference>
<dbReference type="Pfam" id="PF00775">
    <property type="entry name" value="Dioxygenase_C"/>
    <property type="match status" value="1"/>
</dbReference>
<feature type="domain" description="Alcohol dehydrogenase iron-type/glycerol dehydrogenase GldA" evidence="7">
    <location>
        <begin position="11"/>
        <end position="152"/>
    </location>
</feature>
<dbReference type="CDD" id="cd08177">
    <property type="entry name" value="MAR"/>
    <property type="match status" value="1"/>
</dbReference>
<dbReference type="PANTHER" id="PTHR33711">
    <property type="entry name" value="DIOXYGENASE, PUTATIVE (AFU_ORTHOLOGUE AFUA_2G02910)-RELATED"/>
    <property type="match status" value="1"/>
</dbReference>
<dbReference type="InterPro" id="IPR000627">
    <property type="entry name" value="Intradiol_dOase_C"/>
</dbReference>